<reference evidence="2 3" key="1">
    <citation type="submission" date="2016-10" db="EMBL/GenBank/DDBJ databases">
        <authorList>
            <person name="de Groot N.N."/>
        </authorList>
    </citation>
    <scope>NUCLEOTIDE SEQUENCE [LARGE SCALE GENOMIC DNA]</scope>
    <source>
        <strain evidence="2 3">CGMCC 1.10228</strain>
    </source>
</reference>
<dbReference type="EMBL" id="FNDD01000040">
    <property type="protein sequence ID" value="SDH97351.1"/>
    <property type="molecule type" value="Genomic_DNA"/>
</dbReference>
<name>A0A1G8GSV5_9VIBR</name>
<sequence>MVKHLTPSSYTLRNLHEVPPPNAVDWWPQTLGWHILFALIGATLLLVLLHYLRRWWHNRYRREALAALQKIRIDDPKCADKVYQLHKMVLTYLDAANGKQYGAAFLQTLNRYERGATFDHDDALGKAWLESLVNPKNPLSQDETKALIVRAKHWLRYHHNPKERVCFKN</sequence>
<proteinExistence type="predicted"/>
<evidence type="ECO:0000313" key="3">
    <source>
        <dbReference type="Proteomes" id="UP000198854"/>
    </source>
</evidence>
<dbReference type="OrthoDB" id="6398942at2"/>
<dbReference type="Pfam" id="PF14316">
    <property type="entry name" value="DUF4381"/>
    <property type="match status" value="1"/>
</dbReference>
<gene>
    <name evidence="2" type="ORF">SAMN04488136_14026</name>
</gene>
<dbReference type="AlphaFoldDB" id="A0A1G8GSV5"/>
<evidence type="ECO:0000313" key="2">
    <source>
        <dbReference type="EMBL" id="SDH97351.1"/>
    </source>
</evidence>
<dbReference type="RefSeq" id="WP_093279178.1">
    <property type="nucleotide sequence ID" value="NZ_FNDD01000040.1"/>
</dbReference>
<organism evidence="2 3">
    <name type="scientific">Vibrio xiamenensis</name>
    <dbReference type="NCBI Taxonomy" id="861298"/>
    <lineage>
        <taxon>Bacteria</taxon>
        <taxon>Pseudomonadati</taxon>
        <taxon>Pseudomonadota</taxon>
        <taxon>Gammaproteobacteria</taxon>
        <taxon>Vibrionales</taxon>
        <taxon>Vibrionaceae</taxon>
        <taxon>Vibrio</taxon>
    </lineage>
</organism>
<dbReference type="STRING" id="861298.SAMN04488136_14026"/>
<accession>A0A1G8GSV5</accession>
<evidence type="ECO:0000256" key="1">
    <source>
        <dbReference type="SAM" id="Phobius"/>
    </source>
</evidence>
<evidence type="ECO:0008006" key="4">
    <source>
        <dbReference type="Google" id="ProtNLM"/>
    </source>
</evidence>
<keyword evidence="3" id="KW-1185">Reference proteome</keyword>
<dbReference type="Proteomes" id="UP000198854">
    <property type="component" value="Unassembled WGS sequence"/>
</dbReference>
<keyword evidence="1" id="KW-1133">Transmembrane helix</keyword>
<feature type="transmembrane region" description="Helical" evidence="1">
    <location>
        <begin position="31"/>
        <end position="52"/>
    </location>
</feature>
<dbReference type="InterPro" id="IPR025489">
    <property type="entry name" value="DUF4381"/>
</dbReference>
<protein>
    <recommendedName>
        <fullName evidence="4">DUF4381 domain-containing protein</fullName>
    </recommendedName>
</protein>
<keyword evidence="1" id="KW-0812">Transmembrane</keyword>
<keyword evidence="1" id="KW-0472">Membrane</keyword>